<feature type="compositionally biased region" description="Basic and acidic residues" evidence="1">
    <location>
        <begin position="34"/>
        <end position="64"/>
    </location>
</feature>
<evidence type="ECO:0000313" key="3">
    <source>
        <dbReference type="Proteomes" id="UP001268819"/>
    </source>
</evidence>
<evidence type="ECO:0000313" key="2">
    <source>
        <dbReference type="EMBL" id="MDR6594878.1"/>
    </source>
</evidence>
<sequence length="119" mass="12459">MGRRAPTGATAHPSADPVAERGSGGSEAGQQGREPVRRRDREDATAGDEGVEHGRPGARERSPLRDGPYLAVTAATAALSLCWAMLSTGLPLLHLAGEPGYVAAGRRLMREEARGAYRG</sequence>
<name>A0ABU1PW59_9PSEU</name>
<feature type="region of interest" description="Disordered" evidence="1">
    <location>
        <begin position="1"/>
        <end position="66"/>
    </location>
</feature>
<evidence type="ECO:0000256" key="1">
    <source>
        <dbReference type="SAM" id="MobiDB-lite"/>
    </source>
</evidence>
<organism evidence="2 3">
    <name type="scientific">Saccharothrix longispora</name>
    <dbReference type="NCBI Taxonomy" id="33920"/>
    <lineage>
        <taxon>Bacteria</taxon>
        <taxon>Bacillati</taxon>
        <taxon>Actinomycetota</taxon>
        <taxon>Actinomycetes</taxon>
        <taxon>Pseudonocardiales</taxon>
        <taxon>Pseudonocardiaceae</taxon>
        <taxon>Saccharothrix</taxon>
    </lineage>
</organism>
<comment type="caution">
    <text evidence="2">The sequence shown here is derived from an EMBL/GenBank/DDBJ whole genome shotgun (WGS) entry which is preliminary data.</text>
</comment>
<dbReference type="Proteomes" id="UP001268819">
    <property type="component" value="Unassembled WGS sequence"/>
</dbReference>
<proteinExistence type="predicted"/>
<dbReference type="RefSeq" id="WP_310307912.1">
    <property type="nucleotide sequence ID" value="NZ_BAAAXB010000001.1"/>
</dbReference>
<protein>
    <submittedName>
        <fullName evidence="2">Uncharacterized protein</fullName>
    </submittedName>
</protein>
<keyword evidence="3" id="KW-1185">Reference proteome</keyword>
<reference evidence="2 3" key="1">
    <citation type="submission" date="2023-07" db="EMBL/GenBank/DDBJ databases">
        <title>Sequencing the genomes of 1000 actinobacteria strains.</title>
        <authorList>
            <person name="Klenk H.-P."/>
        </authorList>
    </citation>
    <scope>NUCLEOTIDE SEQUENCE [LARGE SCALE GENOMIC DNA]</scope>
    <source>
        <strain evidence="2 3">DSM 43749</strain>
    </source>
</reference>
<gene>
    <name evidence="2" type="ORF">J2S66_003262</name>
</gene>
<dbReference type="EMBL" id="JAVDSG010000001">
    <property type="protein sequence ID" value="MDR6594878.1"/>
    <property type="molecule type" value="Genomic_DNA"/>
</dbReference>
<accession>A0ABU1PW59</accession>